<evidence type="ECO:0000256" key="1">
    <source>
        <dbReference type="SAM" id="Phobius"/>
    </source>
</evidence>
<keyword evidence="1" id="KW-1133">Transmembrane helix</keyword>
<dbReference type="EMBL" id="SDHZ01000003">
    <property type="protein sequence ID" value="RXK81819.1"/>
    <property type="molecule type" value="Genomic_DNA"/>
</dbReference>
<proteinExistence type="predicted"/>
<dbReference type="Gene3D" id="3.40.50.300">
    <property type="entry name" value="P-loop containing nucleotide triphosphate hydrolases"/>
    <property type="match status" value="1"/>
</dbReference>
<feature type="transmembrane region" description="Helical" evidence="1">
    <location>
        <begin position="452"/>
        <end position="476"/>
    </location>
</feature>
<dbReference type="InterPro" id="IPR027417">
    <property type="entry name" value="P-loop_NTPase"/>
</dbReference>
<organism evidence="2 3">
    <name type="scientific">Filimonas effusa</name>
    <dbReference type="NCBI Taxonomy" id="2508721"/>
    <lineage>
        <taxon>Bacteria</taxon>
        <taxon>Pseudomonadati</taxon>
        <taxon>Bacteroidota</taxon>
        <taxon>Chitinophagia</taxon>
        <taxon>Chitinophagales</taxon>
        <taxon>Chitinophagaceae</taxon>
        <taxon>Filimonas</taxon>
    </lineage>
</organism>
<accession>A0A4Q1D3D9</accession>
<dbReference type="PANTHER" id="PTHR32309:SF31">
    <property type="entry name" value="CAPSULAR EXOPOLYSACCHARIDE FAMILY"/>
    <property type="match status" value="1"/>
</dbReference>
<evidence type="ECO:0000313" key="2">
    <source>
        <dbReference type="EMBL" id="RXK81819.1"/>
    </source>
</evidence>
<protein>
    <submittedName>
        <fullName evidence="2">Lipopolysaccharide biosynthesis protein</fullName>
    </submittedName>
</protein>
<dbReference type="SUPFAM" id="SSF52540">
    <property type="entry name" value="P-loop containing nucleoside triphosphate hydrolases"/>
    <property type="match status" value="1"/>
</dbReference>
<feature type="transmembrane region" description="Helical" evidence="1">
    <location>
        <begin position="15"/>
        <end position="35"/>
    </location>
</feature>
<dbReference type="AlphaFoldDB" id="A0A4Q1D3D9"/>
<dbReference type="RefSeq" id="WP_129005216.1">
    <property type="nucleotide sequence ID" value="NZ_SDHZ01000003.1"/>
</dbReference>
<evidence type="ECO:0000313" key="3">
    <source>
        <dbReference type="Proteomes" id="UP000290545"/>
    </source>
</evidence>
<name>A0A4Q1D3D9_9BACT</name>
<dbReference type="Proteomes" id="UP000290545">
    <property type="component" value="Unassembled WGS sequence"/>
</dbReference>
<keyword evidence="3" id="KW-1185">Reference proteome</keyword>
<sequence length="704" mass="79745">MEVLNFLKALYRRKFLLIIIPVITIIITFFLVRNLPNQYVSKSRISTGITDASQQVPGLDIMQESAIGQEFGNLTQLILQKQTLDQVSYLIIIHDLTSKRPFRPDSKLLAQYSKAQRQQMVTEYTALHQAHESLVPSDPGRTKLWDVLKSMNYDDGSLRGKLRADRVANSDFIDLSFESENPEYSAFVANTLATEFIDNYQDIVKNNRARTSDWLSKLLAEKLNAWKAKMDVLKNYKIQNHILKLDEQAKALYGQIADYESRRQVVEKDILGLTASLQSINNKFEPRDRKYLEGTMTRINEDILDSKAALRKLQDEYIRNDFDNALQARIDSVKRAIEKQILAGTDKYIFNPLTAKTQLVAQKLQLEVDLEMAQNSVVSVARELDRLNNKLYMLVPHEANIQSYETDLDVASREYLDILNRWNEFNMEKESSSKIRQVETALPGTILPSKKMLLIILSGIISLFFCVLIIFILFLLDHSVRDDQELANKSEAPVLGKINQVRGAGIDLRAIWTDNDNNGKLLKKQLRALRFEIENELAGKNILAITSLEESEGKTFVAVNLAYAWAMTNKKVLLIDGHFGHPSITGNAKPASFIEDVFTGKAGVLTAEKGVTILGNRGGDSSLMELTSLGDLSHKIRELAAAFDIIIIDTASLEDMDKAKEWIRFAEKTLAVFETGNVLAETDLHQVQYLKQQQQLIGWVLNKA</sequence>
<keyword evidence="1" id="KW-0472">Membrane</keyword>
<comment type="caution">
    <text evidence="2">The sequence shown here is derived from an EMBL/GenBank/DDBJ whole genome shotgun (WGS) entry which is preliminary data.</text>
</comment>
<keyword evidence="1" id="KW-0812">Transmembrane</keyword>
<dbReference type="PANTHER" id="PTHR32309">
    <property type="entry name" value="TYROSINE-PROTEIN KINASE"/>
    <property type="match status" value="1"/>
</dbReference>
<dbReference type="OrthoDB" id="972983at2"/>
<gene>
    <name evidence="2" type="ORF">ESB13_18685</name>
</gene>
<reference evidence="2 3" key="1">
    <citation type="submission" date="2019-01" db="EMBL/GenBank/DDBJ databases">
        <title>Filimonas sp. strain TTM-71.</title>
        <authorList>
            <person name="Chen W.-M."/>
        </authorList>
    </citation>
    <scope>NUCLEOTIDE SEQUENCE [LARGE SCALE GENOMIC DNA]</scope>
    <source>
        <strain evidence="2 3">TTM-71</strain>
    </source>
</reference>
<dbReference type="InterPro" id="IPR050445">
    <property type="entry name" value="Bact_polysacc_biosynth/exp"/>
</dbReference>